<evidence type="ECO:0000259" key="2">
    <source>
        <dbReference type="Pfam" id="PF04784"/>
    </source>
</evidence>
<evidence type="ECO:0000313" key="4">
    <source>
        <dbReference type="Proteomes" id="UP000199409"/>
    </source>
</evidence>
<name>A0A1H4DCU9_9BACT</name>
<dbReference type="Pfam" id="PF04784">
    <property type="entry name" value="DUF547"/>
    <property type="match status" value="1"/>
</dbReference>
<feature type="chain" id="PRO_5011788291" description="DUF547 domain-containing protein" evidence="1">
    <location>
        <begin position="23"/>
        <end position="276"/>
    </location>
</feature>
<protein>
    <recommendedName>
        <fullName evidence="2">DUF547 domain-containing protein</fullName>
    </recommendedName>
</protein>
<keyword evidence="4" id="KW-1185">Reference proteome</keyword>
<accession>A0A1H4DCU9</accession>
<dbReference type="STRING" id="37625.SAMN05660420_02883"/>
<dbReference type="AlphaFoldDB" id="A0A1H4DCU9"/>
<keyword evidence="1" id="KW-0732">Signal</keyword>
<dbReference type="InterPro" id="IPR006869">
    <property type="entry name" value="DUF547"/>
</dbReference>
<evidence type="ECO:0000256" key="1">
    <source>
        <dbReference type="SAM" id="SignalP"/>
    </source>
</evidence>
<dbReference type="RefSeq" id="WP_217637527.1">
    <property type="nucleotide sequence ID" value="NZ_FNQN01000010.1"/>
</dbReference>
<sequence>MRATCNFFFIMSFLLLPAIVFAAPKAELWQRWQTNDPQSRTHIDHAVWANFLDQYLVVGTAESTNLVRYAEVKPDDKSALTQYIASLTALPISRLNRAEQKALWVNLYNSLTVLTILEHYPIKSIRKISSGWFSSGPWDLKLIKVEGIELSLNDIEHRILRPIWQDNRVHYAVNCASLGCPNLQAEPFTAANMERLLDKAAQDYINSLRGVNFTEETLQLSSIYDWFLVDFGGSKEALFSHLEQFATPVLASKLKTYRGTISYQYNWDLNEQRSSF</sequence>
<organism evidence="3 4">
    <name type="scientific">Desulfuromusa kysingii</name>
    <dbReference type="NCBI Taxonomy" id="37625"/>
    <lineage>
        <taxon>Bacteria</taxon>
        <taxon>Pseudomonadati</taxon>
        <taxon>Thermodesulfobacteriota</taxon>
        <taxon>Desulfuromonadia</taxon>
        <taxon>Desulfuromonadales</taxon>
        <taxon>Geopsychrobacteraceae</taxon>
        <taxon>Desulfuromusa</taxon>
    </lineage>
</organism>
<evidence type="ECO:0000313" key="3">
    <source>
        <dbReference type="EMBL" id="SEA70398.1"/>
    </source>
</evidence>
<reference evidence="3 4" key="1">
    <citation type="submission" date="2016-10" db="EMBL/GenBank/DDBJ databases">
        <authorList>
            <person name="de Groot N.N."/>
        </authorList>
    </citation>
    <scope>NUCLEOTIDE SEQUENCE [LARGE SCALE GENOMIC DNA]</scope>
    <source>
        <strain evidence="3 4">DSM 7343</strain>
    </source>
</reference>
<dbReference type="EMBL" id="FNQN01000010">
    <property type="protein sequence ID" value="SEA70398.1"/>
    <property type="molecule type" value="Genomic_DNA"/>
</dbReference>
<feature type="domain" description="DUF547" evidence="2">
    <location>
        <begin position="93"/>
        <end position="205"/>
    </location>
</feature>
<proteinExistence type="predicted"/>
<dbReference type="PANTHER" id="PTHR46361">
    <property type="entry name" value="ELECTRON CARRIER/ PROTEIN DISULFIDE OXIDOREDUCTASE"/>
    <property type="match status" value="1"/>
</dbReference>
<dbReference type="Proteomes" id="UP000199409">
    <property type="component" value="Unassembled WGS sequence"/>
</dbReference>
<feature type="signal peptide" evidence="1">
    <location>
        <begin position="1"/>
        <end position="22"/>
    </location>
</feature>
<dbReference type="PANTHER" id="PTHR46361:SF3">
    <property type="entry name" value="ELECTRON CARRIER_ PROTEIN DISULFIDE OXIDOREDUCTASE"/>
    <property type="match status" value="1"/>
</dbReference>
<gene>
    <name evidence="3" type="ORF">SAMN05660420_02883</name>
</gene>